<keyword evidence="4" id="KW-1185">Reference proteome</keyword>
<dbReference type="Gene3D" id="3.40.30.10">
    <property type="entry name" value="Glutaredoxin"/>
    <property type="match status" value="1"/>
</dbReference>
<reference evidence="3 4" key="1">
    <citation type="journal article" date="2016" name="BMC Genomics">
        <title>Genomic analysis of the nitrate-respiring Sphingopyxis granuli (formerly Sphingomonas macrogoltabida) strain TFA.</title>
        <authorList>
            <person name="Garcia-Romero I."/>
            <person name="Perez-Pulido A.J."/>
            <person name="Gonzalez-Flores Y.E."/>
            <person name="Reyes-Ramirez F."/>
            <person name="Santero E."/>
            <person name="Floriano B."/>
        </authorList>
    </citation>
    <scope>NUCLEOTIDE SEQUENCE [LARGE SCALE GENOMIC DNA]</scope>
    <source>
        <strain evidence="3 4">TFA</strain>
    </source>
</reference>
<dbReference type="InterPro" id="IPR036249">
    <property type="entry name" value="Thioredoxin-like_sf"/>
</dbReference>
<evidence type="ECO:0000313" key="4">
    <source>
        <dbReference type="Proteomes" id="UP000058599"/>
    </source>
</evidence>
<keyword evidence="1" id="KW-0732">Signal</keyword>
<dbReference type="Gene3D" id="1.10.40.110">
    <property type="match status" value="1"/>
</dbReference>
<dbReference type="EMBL" id="CP012199">
    <property type="protein sequence ID" value="AMG73166.1"/>
    <property type="molecule type" value="Genomic_DNA"/>
</dbReference>
<evidence type="ECO:0000256" key="1">
    <source>
        <dbReference type="SAM" id="SignalP"/>
    </source>
</evidence>
<gene>
    <name evidence="3" type="ORF">SGRAN_0771</name>
</gene>
<sequence>MPRHIPSLPTRRLAIGTLAGVALTALVAAAPAKPAAERWSATISTSPIGAHLVGKPGAKVKLVEYFSYTCSHCADFAKQSAVPLKTLYIDTGLVQFEYRNLVRDPLDLTAALLARCGGARAFVGNHQAIMLAQPTWLGKAAKMTKEQLAPWYQGSEGERTRRIAADTGLDTLMRGRGYTKAQVDACLDSDVASAEILGMTNIGQNADRVAATPSFFINGKNAEVSDWPKLKTRLDLALKGA</sequence>
<dbReference type="InterPro" id="IPR006311">
    <property type="entry name" value="TAT_signal"/>
</dbReference>
<organism evidence="3 4">
    <name type="scientific">Sphingopyxis granuli</name>
    <dbReference type="NCBI Taxonomy" id="267128"/>
    <lineage>
        <taxon>Bacteria</taxon>
        <taxon>Pseudomonadati</taxon>
        <taxon>Pseudomonadota</taxon>
        <taxon>Alphaproteobacteria</taxon>
        <taxon>Sphingomonadales</taxon>
        <taxon>Sphingomonadaceae</taxon>
        <taxon>Sphingopyxis</taxon>
    </lineage>
</organism>
<dbReference type="Proteomes" id="UP000058599">
    <property type="component" value="Chromosome"/>
</dbReference>
<feature type="chain" id="PRO_5041729262" evidence="1">
    <location>
        <begin position="30"/>
        <end position="241"/>
    </location>
</feature>
<dbReference type="Pfam" id="PF13462">
    <property type="entry name" value="Thioredoxin_4"/>
    <property type="match status" value="1"/>
</dbReference>
<keyword evidence="3" id="KW-0413">Isomerase</keyword>
<dbReference type="KEGG" id="sgi:SGRAN_0771"/>
<feature type="signal peptide" evidence="1">
    <location>
        <begin position="1"/>
        <end position="29"/>
    </location>
</feature>
<accession>A0AA86GJ20</accession>
<evidence type="ECO:0000313" key="3">
    <source>
        <dbReference type="EMBL" id="AMG73166.1"/>
    </source>
</evidence>
<proteinExistence type="predicted"/>
<evidence type="ECO:0000259" key="2">
    <source>
        <dbReference type="Pfam" id="PF13462"/>
    </source>
</evidence>
<dbReference type="GO" id="GO:0016853">
    <property type="term" value="F:isomerase activity"/>
    <property type="evidence" value="ECO:0007669"/>
    <property type="project" value="UniProtKB-KW"/>
</dbReference>
<dbReference type="RefSeq" id="WP_067180725.1">
    <property type="nucleotide sequence ID" value="NZ_CP012199.1"/>
</dbReference>
<protein>
    <submittedName>
        <fullName evidence="3">Protein-disulfide isomerase</fullName>
    </submittedName>
</protein>
<dbReference type="PROSITE" id="PS51318">
    <property type="entry name" value="TAT"/>
    <property type="match status" value="1"/>
</dbReference>
<dbReference type="InterPro" id="IPR012336">
    <property type="entry name" value="Thioredoxin-like_fold"/>
</dbReference>
<feature type="domain" description="Thioredoxin-like fold" evidence="2">
    <location>
        <begin position="50"/>
        <end position="231"/>
    </location>
</feature>
<dbReference type="SUPFAM" id="SSF52833">
    <property type="entry name" value="Thioredoxin-like"/>
    <property type="match status" value="1"/>
</dbReference>
<dbReference type="AlphaFoldDB" id="A0AA86GJ20"/>
<name>A0AA86GJ20_9SPHN</name>